<evidence type="ECO:0000259" key="2">
    <source>
        <dbReference type="PROSITE" id="PS50943"/>
    </source>
</evidence>
<dbReference type="Gene3D" id="1.10.260.40">
    <property type="entry name" value="lambda repressor-like DNA-binding domains"/>
    <property type="match status" value="1"/>
</dbReference>
<dbReference type="InterPro" id="IPR010982">
    <property type="entry name" value="Lambda_DNA-bd_dom_sf"/>
</dbReference>
<dbReference type="SUPFAM" id="SSF47413">
    <property type="entry name" value="lambda repressor-like DNA-binding domains"/>
    <property type="match status" value="1"/>
</dbReference>
<dbReference type="PROSITE" id="PS50943">
    <property type="entry name" value="HTH_CROC1"/>
    <property type="match status" value="1"/>
</dbReference>
<feature type="compositionally biased region" description="Basic and acidic residues" evidence="1">
    <location>
        <begin position="75"/>
        <end position="86"/>
    </location>
</feature>
<feature type="domain" description="HTH cro/C1-type" evidence="2">
    <location>
        <begin position="6"/>
        <end position="62"/>
    </location>
</feature>
<evidence type="ECO:0000256" key="1">
    <source>
        <dbReference type="SAM" id="MobiDB-lite"/>
    </source>
</evidence>
<dbReference type="AlphaFoldDB" id="A0A1I4CJT5"/>
<reference evidence="3 4" key="1">
    <citation type="submission" date="2016-10" db="EMBL/GenBank/DDBJ databases">
        <authorList>
            <person name="Varghese N."/>
            <person name="Submissions S."/>
        </authorList>
    </citation>
    <scope>NUCLEOTIDE SEQUENCE [LARGE SCALE GENOMIC DNA]</scope>
    <source>
        <strain evidence="3 4">DSM 21822</strain>
    </source>
</reference>
<sequence length="94" mass="9984">MDAEHLRGGRALLRWSQADLAEKSGVSVPTIKRLEAMVGELSGHGATIRALEAALNVAGIEFINRNGGGAGVRLKTRDYESGKPPEELNASNDD</sequence>
<proteinExistence type="predicted"/>
<evidence type="ECO:0000313" key="4">
    <source>
        <dbReference type="Proteomes" id="UP000323300"/>
    </source>
</evidence>
<accession>A0A1I4CJT5</accession>
<protein>
    <submittedName>
        <fullName evidence="3">Helix-turn-helix domain-containing protein</fullName>
    </submittedName>
</protein>
<dbReference type="CDD" id="cd00093">
    <property type="entry name" value="HTH_XRE"/>
    <property type="match status" value="1"/>
</dbReference>
<dbReference type="GO" id="GO:0003677">
    <property type="term" value="F:DNA binding"/>
    <property type="evidence" value="ECO:0007669"/>
    <property type="project" value="InterPro"/>
</dbReference>
<name>A0A1I4CJT5_9HYPH</name>
<dbReference type="OrthoDB" id="4419620at2"/>
<gene>
    <name evidence="3" type="ORF">SAMN04488498_113120</name>
</gene>
<keyword evidence="4" id="KW-1185">Reference proteome</keyword>
<dbReference type="InterPro" id="IPR001387">
    <property type="entry name" value="Cro/C1-type_HTH"/>
</dbReference>
<dbReference type="RefSeq" id="WP_149762051.1">
    <property type="nucleotide sequence ID" value="NZ_BSPE01000003.1"/>
</dbReference>
<evidence type="ECO:0000313" key="3">
    <source>
        <dbReference type="EMBL" id="SFK81498.1"/>
    </source>
</evidence>
<dbReference type="Pfam" id="PF01381">
    <property type="entry name" value="HTH_3"/>
    <property type="match status" value="1"/>
</dbReference>
<dbReference type="Proteomes" id="UP000323300">
    <property type="component" value="Unassembled WGS sequence"/>
</dbReference>
<organism evidence="3 4">
    <name type="scientific">Neomesorhizobium albiziae</name>
    <dbReference type="NCBI Taxonomy" id="335020"/>
    <lineage>
        <taxon>Bacteria</taxon>
        <taxon>Pseudomonadati</taxon>
        <taxon>Pseudomonadota</taxon>
        <taxon>Alphaproteobacteria</taxon>
        <taxon>Hyphomicrobiales</taxon>
        <taxon>Phyllobacteriaceae</taxon>
        <taxon>Neomesorhizobium</taxon>
    </lineage>
</organism>
<feature type="region of interest" description="Disordered" evidence="1">
    <location>
        <begin position="67"/>
        <end position="94"/>
    </location>
</feature>
<dbReference type="SMART" id="SM00530">
    <property type="entry name" value="HTH_XRE"/>
    <property type="match status" value="1"/>
</dbReference>
<dbReference type="EMBL" id="FOSL01000013">
    <property type="protein sequence ID" value="SFK81498.1"/>
    <property type="molecule type" value="Genomic_DNA"/>
</dbReference>